<reference evidence="13 14" key="1">
    <citation type="submission" date="2018-06" db="EMBL/GenBank/DDBJ databases">
        <authorList>
            <consortium name="Pathogen Informatics"/>
            <person name="Doyle S."/>
        </authorList>
    </citation>
    <scope>NUCLEOTIDE SEQUENCE [LARGE SCALE GENOMIC DNA]</scope>
    <source>
        <strain evidence="13 14">NCTC10717</strain>
    </source>
</reference>
<dbReference type="InterPro" id="IPR052029">
    <property type="entry name" value="PpiD_chaperone"/>
</dbReference>
<feature type="coiled-coil region" evidence="11">
    <location>
        <begin position="459"/>
        <end position="495"/>
    </location>
</feature>
<comment type="similarity">
    <text evidence="8">Belongs to the PpiD chaperone family.</text>
</comment>
<evidence type="ECO:0000256" key="11">
    <source>
        <dbReference type="SAM" id="Coils"/>
    </source>
</evidence>
<dbReference type="GO" id="GO:0003755">
    <property type="term" value="F:peptidyl-prolyl cis-trans isomerase activity"/>
    <property type="evidence" value="ECO:0007669"/>
    <property type="project" value="InterPro"/>
</dbReference>
<dbReference type="RefSeq" id="WP_115219159.1">
    <property type="nucleotide sequence ID" value="NZ_UHIA01000004.1"/>
</dbReference>
<dbReference type="EMBL" id="UHIA01000004">
    <property type="protein sequence ID" value="SUO98315.1"/>
    <property type="molecule type" value="Genomic_DNA"/>
</dbReference>
<keyword evidence="3" id="KW-0997">Cell inner membrane</keyword>
<gene>
    <name evidence="13" type="primary">ppiD</name>
    <name evidence="13" type="ORF">NCTC10717_02057</name>
</gene>
<dbReference type="Gene3D" id="3.10.50.40">
    <property type="match status" value="1"/>
</dbReference>
<dbReference type="PANTHER" id="PTHR47529:SF1">
    <property type="entry name" value="PERIPLASMIC CHAPERONE PPID"/>
    <property type="match status" value="1"/>
</dbReference>
<keyword evidence="11" id="KW-0175">Coiled coil</keyword>
<evidence type="ECO:0000256" key="7">
    <source>
        <dbReference type="ARBA" id="ARBA00023186"/>
    </source>
</evidence>
<protein>
    <recommendedName>
        <fullName evidence="9">Periplasmic chaperone PpiD</fullName>
    </recommendedName>
    <alternativeName>
        <fullName evidence="10">Periplasmic folding chaperone</fullName>
    </alternativeName>
</protein>
<dbReference type="SUPFAM" id="SSF54534">
    <property type="entry name" value="FKBP-like"/>
    <property type="match status" value="1"/>
</dbReference>
<accession>A0A380N0H6</accession>
<comment type="subcellular location">
    <subcellularLocation>
        <location evidence="1">Cell inner membrane</location>
        <topology evidence="1">Single-pass type II membrane protein</topology>
        <orientation evidence="1">Periplasmic side</orientation>
    </subcellularLocation>
</comment>
<evidence type="ECO:0000256" key="5">
    <source>
        <dbReference type="ARBA" id="ARBA00022989"/>
    </source>
</evidence>
<name>A0A380N0H6_9GAMM</name>
<evidence type="ECO:0000256" key="2">
    <source>
        <dbReference type="ARBA" id="ARBA00022475"/>
    </source>
</evidence>
<dbReference type="InterPro" id="IPR000297">
    <property type="entry name" value="PPIase_PpiC"/>
</dbReference>
<dbReference type="PANTHER" id="PTHR47529">
    <property type="entry name" value="PEPTIDYL-PROLYL CIS-TRANS ISOMERASE D"/>
    <property type="match status" value="1"/>
</dbReference>
<dbReference type="SUPFAM" id="SSF109998">
    <property type="entry name" value="Triger factor/SurA peptide-binding domain-like"/>
    <property type="match status" value="1"/>
</dbReference>
<evidence type="ECO:0000256" key="10">
    <source>
        <dbReference type="ARBA" id="ARBA00042775"/>
    </source>
</evidence>
<dbReference type="GO" id="GO:0005886">
    <property type="term" value="C:plasma membrane"/>
    <property type="evidence" value="ECO:0007669"/>
    <property type="project" value="UniProtKB-SubCell"/>
</dbReference>
<proteinExistence type="inferred from homology"/>
<organism evidence="13 14">
    <name type="scientific">Suttonella indologenes</name>
    <dbReference type="NCBI Taxonomy" id="13276"/>
    <lineage>
        <taxon>Bacteria</taxon>
        <taxon>Pseudomonadati</taxon>
        <taxon>Pseudomonadota</taxon>
        <taxon>Gammaproteobacteria</taxon>
        <taxon>Cardiobacteriales</taxon>
        <taxon>Cardiobacteriaceae</taxon>
        <taxon>Suttonella</taxon>
    </lineage>
</organism>
<evidence type="ECO:0000256" key="4">
    <source>
        <dbReference type="ARBA" id="ARBA00022692"/>
    </source>
</evidence>
<keyword evidence="4" id="KW-0812">Transmembrane</keyword>
<evidence type="ECO:0000313" key="13">
    <source>
        <dbReference type="EMBL" id="SUO98315.1"/>
    </source>
</evidence>
<dbReference type="OrthoDB" id="9812372at2"/>
<keyword evidence="6" id="KW-0472">Membrane</keyword>
<evidence type="ECO:0000256" key="1">
    <source>
        <dbReference type="ARBA" id="ARBA00004382"/>
    </source>
</evidence>
<keyword evidence="2" id="KW-1003">Cell membrane</keyword>
<dbReference type="Gene3D" id="1.10.4030.10">
    <property type="entry name" value="Porin chaperone SurA, peptide-binding domain"/>
    <property type="match status" value="1"/>
</dbReference>
<dbReference type="Proteomes" id="UP000254575">
    <property type="component" value="Unassembled WGS sequence"/>
</dbReference>
<dbReference type="AlphaFoldDB" id="A0A380N0H6"/>
<dbReference type="InterPro" id="IPR027304">
    <property type="entry name" value="Trigger_fact/SurA_dom_sf"/>
</dbReference>
<dbReference type="Pfam" id="PF00639">
    <property type="entry name" value="Rotamase"/>
    <property type="match status" value="1"/>
</dbReference>
<evidence type="ECO:0000256" key="3">
    <source>
        <dbReference type="ARBA" id="ARBA00022519"/>
    </source>
</evidence>
<keyword evidence="14" id="KW-1185">Reference proteome</keyword>
<evidence type="ECO:0000256" key="9">
    <source>
        <dbReference type="ARBA" id="ARBA00040743"/>
    </source>
</evidence>
<evidence type="ECO:0000259" key="12">
    <source>
        <dbReference type="Pfam" id="PF00639"/>
    </source>
</evidence>
<evidence type="ECO:0000313" key="14">
    <source>
        <dbReference type="Proteomes" id="UP000254575"/>
    </source>
</evidence>
<evidence type="ECO:0000256" key="8">
    <source>
        <dbReference type="ARBA" id="ARBA00038408"/>
    </source>
</evidence>
<keyword evidence="13" id="KW-0413">Isomerase</keyword>
<sequence>MSDQESPKKIPKLAYALIAAAGLGMLFLDNPFSQNQHVDNAVADVNGQEISRHQVDRMFSDLRARANPDIADSTLRQNALDALISQVLLRQHALGSGYQLSDQALYQYIKGEFGDEATYQQMLDSNRITAQAYQEGLRQSQSVENYYRILSAAAAAPEANQALLAQLSLARDVHGIRIPLAPFAAQIAVDEAALAQYFQEHQGEYLSQPWVNISYLLLNPAALADPSQITAEQLAAARAQRAENVVRGGQYLIFDHAADAEQAAADIGAGNRSFADVSAAISQGEIAGQAGDLNPNAKGKGISKEVDEALFAINTIGGVSPVFNTEYGAMLVQLGSIEGAENLDDAALRQEIAREQSQEQFTDIANRLFDAAQSGTPLADLAHQAGLSVAHLEGVNPSSRQAEWLSHAQVQEALFGGKALAVKAPVQAIDLGNASLFMVVDERGEAAPQPLENVREQVVQDYQNEKAKADQQAAAKAIEEALANASAELGELIAQAQGEEGHYSQLSYLSAPEAELDPIMYSFLMEQNTPLASHELPDQSIVVARIKAVYPLPEDKADAQLREVLGQQERIAQIRAMQEGLDQWLRAQSKIRVDNAALSADTVAN</sequence>
<keyword evidence="7" id="KW-0143">Chaperone</keyword>
<feature type="domain" description="PpiC" evidence="12">
    <location>
        <begin position="258"/>
        <end position="334"/>
    </location>
</feature>
<evidence type="ECO:0000256" key="6">
    <source>
        <dbReference type="ARBA" id="ARBA00023136"/>
    </source>
</evidence>
<keyword evidence="5" id="KW-1133">Transmembrane helix</keyword>
<dbReference type="Pfam" id="PF13624">
    <property type="entry name" value="SurA_N_3"/>
    <property type="match status" value="1"/>
</dbReference>
<dbReference type="InterPro" id="IPR046357">
    <property type="entry name" value="PPIase_dom_sf"/>
</dbReference>